<evidence type="ECO:0000313" key="13">
    <source>
        <dbReference type="EMBL" id="CAG5134720.1"/>
    </source>
</evidence>
<accession>A0A8S4A306</accession>
<dbReference type="FunFam" id="2.10.25.10:FF:000146">
    <property type="entry name" value="Putative neurogenic locus notch"/>
    <property type="match status" value="1"/>
</dbReference>
<keyword evidence="6" id="KW-0914">Notch signaling pathway</keyword>
<keyword evidence="4" id="KW-0812">Transmembrane</keyword>
<dbReference type="OrthoDB" id="6099597at2759"/>
<evidence type="ECO:0000313" key="14">
    <source>
        <dbReference type="Proteomes" id="UP000678393"/>
    </source>
</evidence>
<dbReference type="SMART" id="SM00179">
    <property type="entry name" value="EGF_CA"/>
    <property type="match status" value="1"/>
</dbReference>
<evidence type="ECO:0000256" key="5">
    <source>
        <dbReference type="ARBA" id="ARBA00022737"/>
    </source>
</evidence>
<evidence type="ECO:0000256" key="10">
    <source>
        <dbReference type="ARBA" id="ARBA00023180"/>
    </source>
</evidence>
<feature type="disulfide bond" evidence="11">
    <location>
        <begin position="32"/>
        <end position="41"/>
    </location>
</feature>
<dbReference type="GO" id="GO:0016020">
    <property type="term" value="C:membrane"/>
    <property type="evidence" value="ECO:0007669"/>
    <property type="project" value="UniProtKB-SubCell"/>
</dbReference>
<dbReference type="Pfam" id="PF00008">
    <property type="entry name" value="EGF"/>
    <property type="match status" value="1"/>
</dbReference>
<evidence type="ECO:0000256" key="2">
    <source>
        <dbReference type="ARBA" id="ARBA00022473"/>
    </source>
</evidence>
<comment type="caution">
    <text evidence="11">Lacks conserved residue(s) required for the propagation of feature annotation.</text>
</comment>
<proteinExistence type="predicted"/>
<name>A0A8S4A306_9EUPU</name>
<keyword evidence="10" id="KW-0325">Glycoprotein</keyword>
<keyword evidence="14" id="KW-1185">Reference proteome</keyword>
<evidence type="ECO:0000259" key="12">
    <source>
        <dbReference type="PROSITE" id="PS50026"/>
    </source>
</evidence>
<feature type="domain" description="EGF-like" evidence="12">
    <location>
        <begin position="6"/>
        <end position="42"/>
    </location>
</feature>
<dbReference type="GO" id="GO:0007219">
    <property type="term" value="P:Notch signaling pathway"/>
    <property type="evidence" value="ECO:0007669"/>
    <property type="project" value="UniProtKB-KW"/>
</dbReference>
<dbReference type="EMBL" id="CAJHNH020007534">
    <property type="protein sequence ID" value="CAG5134720.1"/>
    <property type="molecule type" value="Genomic_DNA"/>
</dbReference>
<comment type="caution">
    <text evidence="13">The sequence shown here is derived from an EMBL/GenBank/DDBJ whole genome shotgun (WGS) entry which is preliminary data.</text>
</comment>
<evidence type="ECO:0000256" key="4">
    <source>
        <dbReference type="ARBA" id="ARBA00022692"/>
    </source>
</evidence>
<gene>
    <name evidence="13" type="ORF">CUNI_LOCUS20278</name>
</gene>
<dbReference type="CDD" id="cd00054">
    <property type="entry name" value="EGF_CA"/>
    <property type="match status" value="1"/>
</dbReference>
<protein>
    <recommendedName>
        <fullName evidence="12">EGF-like domain-containing protein</fullName>
    </recommendedName>
</protein>
<keyword evidence="9 11" id="KW-1015">Disulfide bond</keyword>
<feature type="disulfide bond" evidence="11">
    <location>
        <begin position="73"/>
        <end position="82"/>
    </location>
</feature>
<feature type="non-terminal residue" evidence="13">
    <location>
        <position position="84"/>
    </location>
</feature>
<dbReference type="InterPro" id="IPR000742">
    <property type="entry name" value="EGF"/>
</dbReference>
<dbReference type="InterPro" id="IPR001881">
    <property type="entry name" value="EGF-like_Ca-bd_dom"/>
</dbReference>
<feature type="non-terminal residue" evidence="13">
    <location>
        <position position="1"/>
    </location>
</feature>
<evidence type="ECO:0000256" key="8">
    <source>
        <dbReference type="ARBA" id="ARBA00023136"/>
    </source>
</evidence>
<dbReference type="PROSITE" id="PS00022">
    <property type="entry name" value="EGF_1"/>
    <property type="match status" value="2"/>
</dbReference>
<dbReference type="SMART" id="SM00181">
    <property type="entry name" value="EGF"/>
    <property type="match status" value="2"/>
</dbReference>
<evidence type="ECO:0000256" key="9">
    <source>
        <dbReference type="ARBA" id="ARBA00023157"/>
    </source>
</evidence>
<sequence length="84" mass="8617">SGCNTSYDLCSSHPCVHAQSCQSSPGQFTCHCMPGFTGAVCDVVLDLCAGSSCSQISTCIPAPTAQLGYLCKCPGGWSGVFCNE</sequence>
<keyword evidence="5" id="KW-0677">Repeat</keyword>
<dbReference type="PROSITE" id="PS01186">
    <property type="entry name" value="EGF_2"/>
    <property type="match status" value="2"/>
</dbReference>
<evidence type="ECO:0000256" key="6">
    <source>
        <dbReference type="ARBA" id="ARBA00022976"/>
    </source>
</evidence>
<keyword evidence="2" id="KW-0217">Developmental protein</keyword>
<dbReference type="SUPFAM" id="SSF57196">
    <property type="entry name" value="EGF/Laminin"/>
    <property type="match status" value="2"/>
</dbReference>
<comment type="subcellular location">
    <subcellularLocation>
        <location evidence="1">Membrane</location>
        <topology evidence="1">Single-pass type I membrane protein</topology>
    </subcellularLocation>
</comment>
<dbReference type="PROSITE" id="PS50026">
    <property type="entry name" value="EGF_3"/>
    <property type="match status" value="2"/>
</dbReference>
<dbReference type="Gene3D" id="2.10.25.10">
    <property type="entry name" value="Laminin"/>
    <property type="match status" value="2"/>
</dbReference>
<dbReference type="Proteomes" id="UP000678393">
    <property type="component" value="Unassembled WGS sequence"/>
</dbReference>
<dbReference type="PANTHER" id="PTHR24049">
    <property type="entry name" value="CRUMBS FAMILY MEMBER"/>
    <property type="match status" value="1"/>
</dbReference>
<dbReference type="InterPro" id="IPR051022">
    <property type="entry name" value="Notch_Cell-Fate_Det"/>
</dbReference>
<evidence type="ECO:0000256" key="1">
    <source>
        <dbReference type="ARBA" id="ARBA00004479"/>
    </source>
</evidence>
<dbReference type="GO" id="GO:0005509">
    <property type="term" value="F:calcium ion binding"/>
    <property type="evidence" value="ECO:0007669"/>
    <property type="project" value="InterPro"/>
</dbReference>
<feature type="domain" description="EGF-like" evidence="12">
    <location>
        <begin position="44"/>
        <end position="83"/>
    </location>
</feature>
<evidence type="ECO:0000256" key="3">
    <source>
        <dbReference type="ARBA" id="ARBA00022536"/>
    </source>
</evidence>
<keyword evidence="8" id="KW-0472">Membrane</keyword>
<dbReference type="AlphaFoldDB" id="A0A8S4A306"/>
<evidence type="ECO:0000256" key="7">
    <source>
        <dbReference type="ARBA" id="ARBA00022989"/>
    </source>
</evidence>
<keyword evidence="3 11" id="KW-0245">EGF-like domain</keyword>
<evidence type="ECO:0000256" key="11">
    <source>
        <dbReference type="PROSITE-ProRule" id="PRU00076"/>
    </source>
</evidence>
<keyword evidence="7" id="KW-1133">Transmembrane helix</keyword>
<organism evidence="13 14">
    <name type="scientific">Candidula unifasciata</name>
    <dbReference type="NCBI Taxonomy" id="100452"/>
    <lineage>
        <taxon>Eukaryota</taxon>
        <taxon>Metazoa</taxon>
        <taxon>Spiralia</taxon>
        <taxon>Lophotrochozoa</taxon>
        <taxon>Mollusca</taxon>
        <taxon>Gastropoda</taxon>
        <taxon>Heterobranchia</taxon>
        <taxon>Euthyneura</taxon>
        <taxon>Panpulmonata</taxon>
        <taxon>Eupulmonata</taxon>
        <taxon>Stylommatophora</taxon>
        <taxon>Helicina</taxon>
        <taxon>Helicoidea</taxon>
        <taxon>Geomitridae</taxon>
        <taxon>Candidula</taxon>
    </lineage>
</organism>
<reference evidence="13" key="1">
    <citation type="submission" date="2021-04" db="EMBL/GenBank/DDBJ databases">
        <authorList>
            <consortium name="Molecular Ecology Group"/>
        </authorList>
    </citation>
    <scope>NUCLEOTIDE SEQUENCE</scope>
</reference>